<evidence type="ECO:0000256" key="4">
    <source>
        <dbReference type="ARBA" id="ARBA00022692"/>
    </source>
</evidence>
<dbReference type="Proteomes" id="UP001642464">
    <property type="component" value="Unassembled WGS sequence"/>
</dbReference>
<protein>
    <recommendedName>
        <fullName evidence="2">H(+)-exporting diphosphatase</fullName>
        <ecNumber evidence="2">7.1.3.1</ecNumber>
    </recommendedName>
</protein>
<proteinExistence type="predicted"/>
<keyword evidence="4" id="KW-0812">Transmembrane</keyword>
<evidence type="ECO:0000256" key="6">
    <source>
        <dbReference type="ARBA" id="ARBA00022967"/>
    </source>
</evidence>
<evidence type="ECO:0000313" key="11">
    <source>
        <dbReference type="EMBL" id="CAK9065800.1"/>
    </source>
</evidence>
<reference evidence="11 12" key="1">
    <citation type="submission" date="2024-02" db="EMBL/GenBank/DDBJ databases">
        <authorList>
            <person name="Chen Y."/>
            <person name="Shah S."/>
            <person name="Dougan E. K."/>
            <person name="Thang M."/>
            <person name="Chan C."/>
        </authorList>
    </citation>
    <scope>NUCLEOTIDE SEQUENCE [LARGE SCALE GENOMIC DNA]</scope>
</reference>
<keyword evidence="8" id="KW-0406">Ion transport</keyword>
<evidence type="ECO:0000256" key="1">
    <source>
        <dbReference type="ARBA" id="ARBA00004127"/>
    </source>
</evidence>
<evidence type="ECO:0000256" key="7">
    <source>
        <dbReference type="ARBA" id="ARBA00022989"/>
    </source>
</evidence>
<feature type="coiled-coil region" evidence="10">
    <location>
        <begin position="53"/>
        <end position="102"/>
    </location>
</feature>
<name>A0ABP0NPS9_9DINO</name>
<dbReference type="PANTHER" id="PTHR31998">
    <property type="entry name" value="K(+)-INSENSITIVE PYROPHOSPHATE-ENERGIZED PROTON PUMP"/>
    <property type="match status" value="1"/>
</dbReference>
<dbReference type="InterPro" id="IPR004131">
    <property type="entry name" value="PPase-energised_H-pump"/>
</dbReference>
<evidence type="ECO:0000256" key="2">
    <source>
        <dbReference type="ARBA" id="ARBA00013242"/>
    </source>
</evidence>
<evidence type="ECO:0000256" key="3">
    <source>
        <dbReference type="ARBA" id="ARBA00022448"/>
    </source>
</evidence>
<evidence type="ECO:0000313" key="12">
    <source>
        <dbReference type="Proteomes" id="UP001642464"/>
    </source>
</evidence>
<evidence type="ECO:0000256" key="5">
    <source>
        <dbReference type="ARBA" id="ARBA00022842"/>
    </source>
</evidence>
<keyword evidence="6" id="KW-1278">Translocase</keyword>
<keyword evidence="7" id="KW-1133">Transmembrane helix</keyword>
<keyword evidence="5" id="KW-0460">Magnesium</keyword>
<keyword evidence="9" id="KW-0472">Membrane</keyword>
<comment type="caution">
    <text evidence="11">The sequence shown here is derived from an EMBL/GenBank/DDBJ whole genome shotgun (WGS) entry which is preliminary data.</text>
</comment>
<evidence type="ECO:0000256" key="10">
    <source>
        <dbReference type="SAM" id="Coils"/>
    </source>
</evidence>
<keyword evidence="10" id="KW-0175">Coiled coil</keyword>
<organism evidence="11 12">
    <name type="scientific">Durusdinium trenchii</name>
    <dbReference type="NCBI Taxonomy" id="1381693"/>
    <lineage>
        <taxon>Eukaryota</taxon>
        <taxon>Sar</taxon>
        <taxon>Alveolata</taxon>
        <taxon>Dinophyceae</taxon>
        <taxon>Suessiales</taxon>
        <taxon>Symbiodiniaceae</taxon>
        <taxon>Durusdinium</taxon>
    </lineage>
</organism>
<keyword evidence="12" id="KW-1185">Reference proteome</keyword>
<gene>
    <name evidence="11" type="ORF">SCF082_LOCUS33612</name>
</gene>
<keyword evidence="3" id="KW-0813">Transport</keyword>
<evidence type="ECO:0000256" key="9">
    <source>
        <dbReference type="ARBA" id="ARBA00023136"/>
    </source>
</evidence>
<sequence length="429" mass="46993">MALMWLLTLDTTSLSGFGSGASLVSFYLRVGGGIFSKGAEIGADLVGEMSEKKLDEERRVYELQQRMAEMEALRLERRKKGLDELEEDMMDKLRMMEEEMQDIASSLHPIDYLDAVGENICDVSGTCADLFESMVLILSLSLIIGARGSAVPYFFTSLPVWIVAAGNLACGDGGVTTVPTVVEAFFRSEVNVEGDEGLESDVDSLEGFRDALERRGYVEVELSMEEVKLLEEALSVFAERKSFRYPPVPGDLEAAAATVSEEAATMPPSFARCFDLLYGVACTAALLMQKRPLPPSLEPCGVAGSAPFREGGPWPFSSSFFNIFNYDHGCLNTHRDRGVLTVVYGASSHAEDGTRLWLKDVDGWLGPDPSGLGARHPRGRVSSCGPVRPWMERLRLWSTVSAFDPMASMWSIPIADRTLRPQRKATAVA</sequence>
<accession>A0ABP0NPS9</accession>
<evidence type="ECO:0000256" key="8">
    <source>
        <dbReference type="ARBA" id="ARBA00023065"/>
    </source>
</evidence>
<dbReference type="Pfam" id="PF03030">
    <property type="entry name" value="H_PPase"/>
    <property type="match status" value="1"/>
</dbReference>
<dbReference type="EMBL" id="CAXAMM010030002">
    <property type="protein sequence ID" value="CAK9065800.1"/>
    <property type="molecule type" value="Genomic_DNA"/>
</dbReference>
<comment type="subcellular location">
    <subcellularLocation>
        <location evidence="1">Endomembrane system</location>
        <topology evidence="1">Multi-pass membrane protein</topology>
    </subcellularLocation>
</comment>
<dbReference type="EC" id="7.1.3.1" evidence="2"/>